<dbReference type="Proteomes" id="UP001163882">
    <property type="component" value="Chromosome"/>
</dbReference>
<keyword evidence="1" id="KW-0472">Membrane</keyword>
<dbReference type="RefSeq" id="WP_264225734.1">
    <property type="nucleotide sequence ID" value="NZ_CP107716.1"/>
</dbReference>
<keyword evidence="3" id="KW-1185">Reference proteome</keyword>
<organism evidence="2 3">
    <name type="scientific">Pelagibacterium flavum</name>
    <dbReference type="NCBI Taxonomy" id="2984530"/>
    <lineage>
        <taxon>Bacteria</taxon>
        <taxon>Pseudomonadati</taxon>
        <taxon>Pseudomonadota</taxon>
        <taxon>Alphaproteobacteria</taxon>
        <taxon>Hyphomicrobiales</taxon>
        <taxon>Devosiaceae</taxon>
        <taxon>Pelagibacterium</taxon>
    </lineage>
</organism>
<feature type="transmembrane region" description="Helical" evidence="1">
    <location>
        <begin position="134"/>
        <end position="153"/>
    </location>
</feature>
<reference evidence="2" key="1">
    <citation type="submission" date="2022-10" db="EMBL/GenBank/DDBJ databases">
        <title>YIM 151497 complete genome.</title>
        <authorList>
            <person name="Chen X."/>
        </authorList>
    </citation>
    <scope>NUCLEOTIDE SEQUENCE</scope>
    <source>
        <strain evidence="2">YIM 151497</strain>
    </source>
</reference>
<sequence length="160" mass="17159">MDATALTHAPLPIQLHVACAVLALVIGTAMLFWRKGTPLHKALGRIWIGLMLGVSLSSFLISEIRLLGPYSPIHILSLFTLFGLWGGWQAIRAGDVKTHRTTMISVYGGGLIGAGLFTFLPGRIMHQVVFADGGATALLAALVIAALLVALYYQRRRAAL</sequence>
<evidence type="ECO:0000313" key="2">
    <source>
        <dbReference type="EMBL" id="UYQ72093.1"/>
    </source>
</evidence>
<dbReference type="EMBL" id="CP107716">
    <property type="protein sequence ID" value="UYQ72093.1"/>
    <property type="molecule type" value="Genomic_DNA"/>
</dbReference>
<feature type="transmembrane region" description="Helical" evidence="1">
    <location>
        <begin position="73"/>
        <end position="91"/>
    </location>
</feature>
<dbReference type="Pfam" id="PF10067">
    <property type="entry name" value="DUF2306"/>
    <property type="match status" value="1"/>
</dbReference>
<keyword evidence="1" id="KW-0812">Transmembrane</keyword>
<keyword evidence="1" id="KW-1133">Transmembrane helix</keyword>
<dbReference type="InterPro" id="IPR018750">
    <property type="entry name" value="DUF2306_membrane"/>
</dbReference>
<gene>
    <name evidence="2" type="ORF">OF122_18995</name>
</gene>
<feature type="transmembrane region" description="Helical" evidence="1">
    <location>
        <begin position="42"/>
        <end position="61"/>
    </location>
</feature>
<proteinExistence type="predicted"/>
<evidence type="ECO:0000313" key="3">
    <source>
        <dbReference type="Proteomes" id="UP001163882"/>
    </source>
</evidence>
<name>A0ABY6INA5_9HYPH</name>
<accession>A0ABY6INA5</accession>
<feature type="transmembrane region" description="Helical" evidence="1">
    <location>
        <begin position="103"/>
        <end position="122"/>
    </location>
</feature>
<protein>
    <submittedName>
        <fullName evidence="2">DUF2306 domain-containing protein</fullName>
    </submittedName>
</protein>
<feature type="transmembrane region" description="Helical" evidence="1">
    <location>
        <begin position="13"/>
        <end position="33"/>
    </location>
</feature>
<evidence type="ECO:0000256" key="1">
    <source>
        <dbReference type="SAM" id="Phobius"/>
    </source>
</evidence>